<evidence type="ECO:0000313" key="3">
    <source>
        <dbReference type="Proteomes" id="UP000623467"/>
    </source>
</evidence>
<proteinExistence type="predicted"/>
<sequence length="306" mass="32558">MRFQLLALLPFVLQAYAVPSAKSARDDPIWDAILAMDLVGNPPNDYSCKSTVHPNPVFLIHALSANPGVDLNLLQDDMKAKGYCTYSYTYGAHTLAPWIGGMTAMRDSVEDLSNAILNVVQKTGADKIDLVGHSEGGVMTLYAPLRNPEVAAVVERTVALGPAVHGAQYFGLTRLFYIDGTVSRTIAQGVLDLLGCEACDDMATGGAVYEDFLAASNSYNGTQGSGIIQAGTKPTIIMSTHDTLVEVSVSMVNETGVRNVLVQDSCPDDPVGHAGLAWDTSVWSLVYNALEENYDGPVECGQGIPA</sequence>
<dbReference type="PANTHER" id="PTHR32015:SF1">
    <property type="entry name" value="LIPASE"/>
    <property type="match status" value="1"/>
</dbReference>
<reference evidence="2" key="1">
    <citation type="submission" date="2020-05" db="EMBL/GenBank/DDBJ databases">
        <title>Mycena genomes resolve the evolution of fungal bioluminescence.</title>
        <authorList>
            <person name="Tsai I.J."/>
        </authorList>
    </citation>
    <scope>NUCLEOTIDE SEQUENCE</scope>
    <source>
        <strain evidence="2">160909Yilan</strain>
    </source>
</reference>
<dbReference type="GO" id="GO:0016298">
    <property type="term" value="F:lipase activity"/>
    <property type="evidence" value="ECO:0007669"/>
    <property type="project" value="TreeGrafter"/>
</dbReference>
<dbReference type="Gene3D" id="3.40.50.1820">
    <property type="entry name" value="alpha/beta hydrolase"/>
    <property type="match status" value="1"/>
</dbReference>
<dbReference type="OrthoDB" id="9974421at2759"/>
<dbReference type="InterPro" id="IPR029058">
    <property type="entry name" value="AB_hydrolase_fold"/>
</dbReference>
<keyword evidence="1" id="KW-0732">Signal</keyword>
<organism evidence="2 3">
    <name type="scientific">Mycena sanguinolenta</name>
    <dbReference type="NCBI Taxonomy" id="230812"/>
    <lineage>
        <taxon>Eukaryota</taxon>
        <taxon>Fungi</taxon>
        <taxon>Dikarya</taxon>
        <taxon>Basidiomycota</taxon>
        <taxon>Agaricomycotina</taxon>
        <taxon>Agaricomycetes</taxon>
        <taxon>Agaricomycetidae</taxon>
        <taxon>Agaricales</taxon>
        <taxon>Marasmiineae</taxon>
        <taxon>Mycenaceae</taxon>
        <taxon>Mycena</taxon>
    </lineage>
</organism>
<dbReference type="Pfam" id="PF01674">
    <property type="entry name" value="Lipase_2"/>
    <property type="match status" value="1"/>
</dbReference>
<dbReference type="EMBL" id="JACAZH010000008">
    <property type="protein sequence ID" value="KAF7361165.1"/>
    <property type="molecule type" value="Genomic_DNA"/>
</dbReference>
<dbReference type="Proteomes" id="UP000623467">
    <property type="component" value="Unassembled WGS sequence"/>
</dbReference>
<dbReference type="AlphaFoldDB" id="A0A8H7D4I0"/>
<comment type="caution">
    <text evidence="2">The sequence shown here is derived from an EMBL/GenBank/DDBJ whole genome shotgun (WGS) entry which is preliminary data.</text>
</comment>
<dbReference type="SUPFAM" id="SSF53474">
    <property type="entry name" value="alpha/beta-Hydrolases"/>
    <property type="match status" value="1"/>
</dbReference>
<protein>
    <submittedName>
        <fullName evidence="2">Putative lipase class 2 protein</fullName>
    </submittedName>
</protein>
<dbReference type="InterPro" id="IPR002918">
    <property type="entry name" value="Lipase_EstA/Esterase_EstB"/>
</dbReference>
<feature type="signal peptide" evidence="1">
    <location>
        <begin position="1"/>
        <end position="17"/>
    </location>
</feature>
<name>A0A8H7D4I0_9AGAR</name>
<keyword evidence="3" id="KW-1185">Reference proteome</keyword>
<evidence type="ECO:0000313" key="2">
    <source>
        <dbReference type="EMBL" id="KAF7361165.1"/>
    </source>
</evidence>
<feature type="chain" id="PRO_5034178870" evidence="1">
    <location>
        <begin position="18"/>
        <end position="306"/>
    </location>
</feature>
<dbReference type="PANTHER" id="PTHR32015">
    <property type="entry name" value="FASTING INDUCED LIPASE"/>
    <property type="match status" value="1"/>
</dbReference>
<gene>
    <name evidence="2" type="ORF">MSAN_01148300</name>
</gene>
<dbReference type="GO" id="GO:0016042">
    <property type="term" value="P:lipid catabolic process"/>
    <property type="evidence" value="ECO:0007669"/>
    <property type="project" value="InterPro"/>
</dbReference>
<accession>A0A8H7D4I0</accession>
<evidence type="ECO:0000256" key="1">
    <source>
        <dbReference type="SAM" id="SignalP"/>
    </source>
</evidence>